<comment type="similarity">
    <text evidence="2 9">Belongs to the ABC-2 integral membrane protein family.</text>
</comment>
<dbReference type="InterPro" id="IPR013525">
    <property type="entry name" value="ABC2_TM"/>
</dbReference>
<proteinExistence type="inferred from homology"/>
<dbReference type="PANTHER" id="PTHR30413:SF10">
    <property type="entry name" value="CAPSULE POLYSACCHARIDE EXPORT INNER-MEMBRANE PROTEIN CTRC"/>
    <property type="match status" value="1"/>
</dbReference>
<evidence type="ECO:0000256" key="6">
    <source>
        <dbReference type="ARBA" id="ARBA00022989"/>
    </source>
</evidence>
<feature type="domain" description="ABC transmembrane type-2" evidence="10">
    <location>
        <begin position="38"/>
        <end position="262"/>
    </location>
</feature>
<keyword evidence="6 9" id="KW-1133">Transmembrane helix</keyword>
<evidence type="ECO:0000256" key="9">
    <source>
        <dbReference type="RuleBase" id="RU361157"/>
    </source>
</evidence>
<evidence type="ECO:0000256" key="4">
    <source>
        <dbReference type="ARBA" id="ARBA00022475"/>
    </source>
</evidence>
<dbReference type="PROSITE" id="PS51012">
    <property type="entry name" value="ABC_TM2"/>
    <property type="match status" value="1"/>
</dbReference>
<keyword evidence="4 9" id="KW-1003">Cell membrane</keyword>
<evidence type="ECO:0000256" key="7">
    <source>
        <dbReference type="ARBA" id="ARBA00023047"/>
    </source>
</evidence>
<evidence type="ECO:0000256" key="3">
    <source>
        <dbReference type="ARBA" id="ARBA00022448"/>
    </source>
</evidence>
<keyword evidence="12" id="KW-1185">Reference proteome</keyword>
<dbReference type="RefSeq" id="WP_199390047.1">
    <property type="nucleotide sequence ID" value="NZ_JAEMHL010000008.1"/>
</dbReference>
<evidence type="ECO:0000256" key="5">
    <source>
        <dbReference type="ARBA" id="ARBA00022692"/>
    </source>
</evidence>
<keyword evidence="5 9" id="KW-0812">Transmembrane</keyword>
<organism evidence="11 12">
    <name type="scientific">Geomonas anaerohicana</name>
    <dbReference type="NCBI Taxonomy" id="2798583"/>
    <lineage>
        <taxon>Bacteria</taxon>
        <taxon>Pseudomonadati</taxon>
        <taxon>Thermodesulfobacteriota</taxon>
        <taxon>Desulfuromonadia</taxon>
        <taxon>Geobacterales</taxon>
        <taxon>Geobacteraceae</taxon>
        <taxon>Geomonas</taxon>
    </lineage>
</organism>
<feature type="transmembrane region" description="Helical" evidence="9">
    <location>
        <begin position="37"/>
        <end position="58"/>
    </location>
</feature>
<evidence type="ECO:0000313" key="12">
    <source>
        <dbReference type="Proteomes" id="UP000614714"/>
    </source>
</evidence>
<evidence type="ECO:0000256" key="8">
    <source>
        <dbReference type="ARBA" id="ARBA00023136"/>
    </source>
</evidence>
<dbReference type="InterPro" id="IPR047817">
    <property type="entry name" value="ABC2_TM_bact-type"/>
</dbReference>
<evidence type="ECO:0000259" key="10">
    <source>
        <dbReference type="PROSITE" id="PS51012"/>
    </source>
</evidence>
<accession>A0ABS0YGW5</accession>
<feature type="transmembrane region" description="Helical" evidence="9">
    <location>
        <begin position="242"/>
        <end position="259"/>
    </location>
</feature>
<name>A0ABS0YGW5_9BACT</name>
<gene>
    <name evidence="11" type="ORF">JFN91_15260</name>
</gene>
<keyword evidence="7" id="KW-0625">Polysaccharide transport</keyword>
<evidence type="ECO:0000256" key="1">
    <source>
        <dbReference type="ARBA" id="ARBA00004651"/>
    </source>
</evidence>
<dbReference type="Pfam" id="PF01061">
    <property type="entry name" value="ABC2_membrane"/>
    <property type="match status" value="1"/>
</dbReference>
<dbReference type="PANTHER" id="PTHR30413">
    <property type="entry name" value="INNER MEMBRANE TRANSPORT PERMEASE"/>
    <property type="match status" value="1"/>
</dbReference>
<feature type="transmembrane region" description="Helical" evidence="9">
    <location>
        <begin position="70"/>
        <end position="86"/>
    </location>
</feature>
<reference evidence="11 12" key="1">
    <citation type="submission" date="2020-12" db="EMBL/GenBank/DDBJ databases">
        <title>Geomonas sp. Red421, isolated from paddy soil.</title>
        <authorList>
            <person name="Xu Z."/>
            <person name="Zhang Z."/>
            <person name="Masuda Y."/>
            <person name="Itoh H."/>
            <person name="Senoo K."/>
        </authorList>
    </citation>
    <scope>NUCLEOTIDE SEQUENCE [LARGE SCALE GENOMIC DNA]</scope>
    <source>
        <strain evidence="11 12">Red421</strain>
    </source>
</reference>
<feature type="transmembrane region" description="Helical" evidence="9">
    <location>
        <begin position="182"/>
        <end position="200"/>
    </location>
</feature>
<dbReference type="Proteomes" id="UP000614714">
    <property type="component" value="Unassembled WGS sequence"/>
</dbReference>
<keyword evidence="3 9" id="KW-0813">Transport</keyword>
<comment type="subcellular location">
    <subcellularLocation>
        <location evidence="1 9">Cell membrane</location>
        <topology evidence="1 9">Multi-pass membrane protein</topology>
    </subcellularLocation>
</comment>
<keyword evidence="8 9" id="KW-0472">Membrane</keyword>
<dbReference type="EMBL" id="JAEMHL010000008">
    <property type="protein sequence ID" value="MBJ6751572.1"/>
    <property type="molecule type" value="Genomic_DNA"/>
</dbReference>
<protein>
    <recommendedName>
        <fullName evidence="9">Transport permease protein</fullName>
    </recommendedName>
</protein>
<evidence type="ECO:0000313" key="11">
    <source>
        <dbReference type="EMBL" id="MBJ6751572.1"/>
    </source>
</evidence>
<comment type="caution">
    <text evidence="11">The sequence shown here is derived from an EMBL/GenBank/DDBJ whole genome shotgun (WGS) entry which is preliminary data.</text>
</comment>
<feature type="transmembrane region" description="Helical" evidence="9">
    <location>
        <begin position="107"/>
        <end position="140"/>
    </location>
</feature>
<evidence type="ECO:0000256" key="2">
    <source>
        <dbReference type="ARBA" id="ARBA00007783"/>
    </source>
</evidence>
<feature type="transmembrane region" description="Helical" evidence="9">
    <location>
        <begin position="152"/>
        <end position="175"/>
    </location>
</feature>
<keyword evidence="7" id="KW-0762">Sugar transport</keyword>
<sequence>MSSIKMFFAFLKELLGSSHIILELTKADFKKKYLGSYLGILWAFVHPAVYIVVVWFVFEVGFRSQPLANFPFVLWMLTAIMPWFFFSDCLQSATTSIIENGFLLKKMVFSMGMLPIIKILSALIIHAFFVLVIFIMFMLYGFPPSLYNLQVFYYLFCTIALLLGLTWLTSSLTLFLKDTPQIVTMILQLAFWMTPIFWSTKNLSNHTLNLIKLNPIYYIVEGYRESFIYKTWFWQSHYMLTLYFWCVTGFFFVIGGLIFRRLRPHFADVI</sequence>